<dbReference type="AlphaFoldDB" id="A0A7W9WXU2"/>
<gene>
    <name evidence="2" type="ORF">HD842_000930</name>
</gene>
<feature type="transmembrane region" description="Helical" evidence="1">
    <location>
        <begin position="40"/>
        <end position="60"/>
    </location>
</feature>
<name>A0A7W9WXU2_9BURK</name>
<protein>
    <submittedName>
        <fullName evidence="2">Uncharacterized protein</fullName>
    </submittedName>
</protein>
<accession>A0A7W9WXU2</accession>
<reference evidence="2 3" key="1">
    <citation type="submission" date="2020-08" db="EMBL/GenBank/DDBJ databases">
        <title>The Agave Microbiome: Exploring the role of microbial communities in plant adaptations to desert environments.</title>
        <authorList>
            <person name="Partida-Martinez L.P."/>
        </authorList>
    </citation>
    <scope>NUCLEOTIDE SEQUENCE [LARGE SCALE GENOMIC DNA]</scope>
    <source>
        <strain evidence="2 3">AT3.2</strain>
    </source>
</reference>
<evidence type="ECO:0000313" key="2">
    <source>
        <dbReference type="EMBL" id="MBB6132819.1"/>
    </source>
</evidence>
<dbReference type="EMBL" id="JACHBX010000001">
    <property type="protein sequence ID" value="MBB6132819.1"/>
    <property type="molecule type" value="Genomic_DNA"/>
</dbReference>
<keyword evidence="3" id="KW-1185">Reference proteome</keyword>
<dbReference type="Proteomes" id="UP000540787">
    <property type="component" value="Unassembled WGS sequence"/>
</dbReference>
<comment type="caution">
    <text evidence="2">The sequence shown here is derived from an EMBL/GenBank/DDBJ whole genome shotgun (WGS) entry which is preliminary data.</text>
</comment>
<proteinExistence type="predicted"/>
<evidence type="ECO:0000256" key="1">
    <source>
        <dbReference type="SAM" id="Phobius"/>
    </source>
</evidence>
<keyword evidence="1" id="KW-0472">Membrane</keyword>
<dbReference type="RefSeq" id="WP_183551584.1">
    <property type="nucleotide sequence ID" value="NZ_JACHBX010000001.1"/>
</dbReference>
<keyword evidence="1" id="KW-1133">Transmembrane helix</keyword>
<keyword evidence="1" id="KW-0812">Transmembrane</keyword>
<sequence>MSIGWFLISGSFDPNIVILRYSKKVCWRRPDFRFRAGCGLALRLLAIALIISGIVMLKLLSPA</sequence>
<organism evidence="2 3">
    <name type="scientific">Massilia aurea</name>
    <dbReference type="NCBI Taxonomy" id="373040"/>
    <lineage>
        <taxon>Bacteria</taxon>
        <taxon>Pseudomonadati</taxon>
        <taxon>Pseudomonadota</taxon>
        <taxon>Betaproteobacteria</taxon>
        <taxon>Burkholderiales</taxon>
        <taxon>Oxalobacteraceae</taxon>
        <taxon>Telluria group</taxon>
        <taxon>Massilia</taxon>
    </lineage>
</organism>
<evidence type="ECO:0000313" key="3">
    <source>
        <dbReference type="Proteomes" id="UP000540787"/>
    </source>
</evidence>